<proteinExistence type="predicted"/>
<dbReference type="RefSeq" id="WP_013798105.1">
    <property type="nucleotide sequence ID" value="NC_015561.1"/>
</dbReference>
<feature type="region of interest" description="Disordered" evidence="1">
    <location>
        <begin position="1"/>
        <end position="34"/>
    </location>
</feature>
<evidence type="ECO:0000259" key="3">
    <source>
        <dbReference type="Pfam" id="PF26527"/>
    </source>
</evidence>
<dbReference type="Pfam" id="PF26527">
    <property type="entry name" value="DUF8176"/>
    <property type="match status" value="1"/>
</dbReference>
<dbReference type="AlphaFoldDB" id="F6ESH7"/>
<feature type="region of interest" description="Disordered" evidence="1">
    <location>
        <begin position="121"/>
        <end position="152"/>
    </location>
</feature>
<evidence type="ECO:0000256" key="2">
    <source>
        <dbReference type="SAM" id="Phobius"/>
    </source>
</evidence>
<dbReference type="HOGENOM" id="CLU_1073152_0_0_11"/>
<sequence length="276" mass="28712">MSTDFSDGGNDLFPDLAEDYSDDPLSEMAGAGSDTDSGLGAGFDLDAEFGTVRLGAGTGQIPAWVRAHIPSENLIDALAEQQQSANPTRKTLMLGAAGAAAVVLGVAGLVTVLGGGGDEPADITADAASTTAVSSPEVSAEPEPAPEPEEEFTPWCAPETTEYSLVSNGPGDPRTPVGVILAFQYAYYTDRDAARAASLMNPERSVEQLQAGIGEVPRGTDHCVTVSTTDRPQVFEVKMHLRAPSDDEGRFTQRVVVVPAGEEYRIASVEEVIGGA</sequence>
<evidence type="ECO:0000313" key="4">
    <source>
        <dbReference type="EMBL" id="AEF43098.1"/>
    </source>
</evidence>
<feature type="compositionally biased region" description="Low complexity" evidence="1">
    <location>
        <begin position="122"/>
        <end position="142"/>
    </location>
</feature>
<feature type="transmembrane region" description="Helical" evidence="2">
    <location>
        <begin position="92"/>
        <end position="114"/>
    </location>
</feature>
<keyword evidence="2" id="KW-0812">Transmembrane</keyword>
<organism evidence="4 5">
    <name type="scientific">Hoyosella subflava (strain DSM 45089 / JCM 17490 / NBRC 109087 / DQS3-9A1)</name>
    <name type="common">Amycolicicoccus subflavus</name>
    <dbReference type="NCBI Taxonomy" id="443218"/>
    <lineage>
        <taxon>Bacteria</taxon>
        <taxon>Bacillati</taxon>
        <taxon>Actinomycetota</taxon>
        <taxon>Actinomycetes</taxon>
        <taxon>Mycobacteriales</taxon>
        <taxon>Hoyosellaceae</taxon>
        <taxon>Hoyosella</taxon>
    </lineage>
</organism>
<dbReference type="KEGG" id="asd:AS9A_P20054"/>
<gene>
    <name evidence="4" type="ordered locus">AS9A_P20054</name>
</gene>
<protein>
    <recommendedName>
        <fullName evidence="3">DUF8176 domain-containing protein</fullName>
    </recommendedName>
</protein>
<keyword evidence="2" id="KW-0472">Membrane</keyword>
<geneLocation type="plasmid" evidence="4 5">
    <name>pAS9A-2</name>
</geneLocation>
<dbReference type="OrthoDB" id="4382015at2"/>
<dbReference type="EMBL" id="CP002788">
    <property type="protein sequence ID" value="AEF43098.1"/>
    <property type="molecule type" value="Genomic_DNA"/>
</dbReference>
<evidence type="ECO:0000256" key="1">
    <source>
        <dbReference type="SAM" id="MobiDB-lite"/>
    </source>
</evidence>
<feature type="domain" description="DUF8176" evidence="3">
    <location>
        <begin position="154"/>
        <end position="270"/>
    </location>
</feature>
<feature type="compositionally biased region" description="Acidic residues" evidence="1">
    <location>
        <begin position="16"/>
        <end position="25"/>
    </location>
</feature>
<keyword evidence="4" id="KW-0614">Plasmid</keyword>
<name>F6ESH7_HOYSD</name>
<dbReference type="Proteomes" id="UP000009235">
    <property type="component" value="Plasmid pAS9A-2"/>
</dbReference>
<reference evidence="4 5" key="1">
    <citation type="journal article" date="2011" name="J. Bacteriol.">
        <title>Complete genome sequence of Amycolicicoccus subflavus DQS3-9A1T, an actinomycete isolated from crude oil-polluted soil.</title>
        <authorList>
            <person name="Cai M."/>
            <person name="Chen W.M."/>
            <person name="Nie Y."/>
            <person name="Chi C.Q."/>
            <person name="Wang Y.N."/>
            <person name="Tang Y.Q."/>
            <person name="Li G.Y."/>
            <person name="Wu X.L."/>
        </authorList>
    </citation>
    <scope>NUCLEOTIDE SEQUENCE [LARGE SCALE GENOMIC DNA]</scope>
    <source>
        <strain evidence="5">DSM 45089 / DQS3-9A1</strain>
        <plasmid evidence="4 5">pAS9A-2</plasmid>
    </source>
</reference>
<keyword evidence="2" id="KW-1133">Transmembrane helix</keyword>
<evidence type="ECO:0000313" key="5">
    <source>
        <dbReference type="Proteomes" id="UP000009235"/>
    </source>
</evidence>
<keyword evidence="5" id="KW-1185">Reference proteome</keyword>
<accession>F6ESH7</accession>
<dbReference type="InterPro" id="IPR058489">
    <property type="entry name" value="DUF8176"/>
</dbReference>